<keyword evidence="2" id="KW-1185">Reference proteome</keyword>
<evidence type="ECO:0000313" key="1">
    <source>
        <dbReference type="EMBL" id="QID78359.1"/>
    </source>
</evidence>
<evidence type="ECO:0000313" key="2">
    <source>
        <dbReference type="Proteomes" id="UP000501346"/>
    </source>
</evidence>
<dbReference type="OrthoDB" id="5562676at2759"/>
<organism evidence="1 2">
    <name type="scientific">Saccharomyces pastorianus</name>
    <name type="common">Lager yeast</name>
    <name type="synonym">Saccharomyces cerevisiae x Saccharomyces eubayanus</name>
    <dbReference type="NCBI Taxonomy" id="27292"/>
    <lineage>
        <taxon>Eukaryota</taxon>
        <taxon>Fungi</taxon>
        <taxon>Dikarya</taxon>
        <taxon>Ascomycota</taxon>
        <taxon>Saccharomycotina</taxon>
        <taxon>Saccharomycetes</taxon>
        <taxon>Saccharomycetales</taxon>
        <taxon>Saccharomycetaceae</taxon>
        <taxon>Saccharomyces</taxon>
    </lineage>
</organism>
<dbReference type="GO" id="GO:0005743">
    <property type="term" value="C:mitochondrial inner membrane"/>
    <property type="evidence" value="ECO:0007669"/>
    <property type="project" value="TreeGrafter"/>
</dbReference>
<dbReference type="InterPro" id="IPR018786">
    <property type="entry name" value="Mit_KHE1"/>
</dbReference>
<dbReference type="AlphaFoldDB" id="A0A6C1DNA1"/>
<dbReference type="GO" id="GO:1902600">
    <property type="term" value="P:proton transmembrane transport"/>
    <property type="evidence" value="ECO:0007669"/>
    <property type="project" value="TreeGrafter"/>
</dbReference>
<dbReference type="EMBL" id="CP048985">
    <property type="protein sequence ID" value="QID78359.1"/>
    <property type="molecule type" value="Genomic_DNA"/>
</dbReference>
<dbReference type="Pfam" id="PF10173">
    <property type="entry name" value="Mit_KHE1"/>
    <property type="match status" value="1"/>
</dbReference>
<reference evidence="1 2" key="1">
    <citation type="journal article" date="2019" name="BMC Genomics">
        <title>Chromosome level assembly and comparative genome analysis confirm lager-brewing yeasts originated from a single hybridization.</title>
        <authorList>
            <person name="Salazar A.N."/>
            <person name="Gorter de Vries A.R."/>
            <person name="van den Broek M."/>
            <person name="Brouwers N."/>
            <person name="de la Torre Cortes P."/>
            <person name="Kuijpers N.G.A."/>
            <person name="Daran J.G."/>
            <person name="Abeel T."/>
        </authorList>
    </citation>
    <scope>NUCLEOTIDE SEQUENCE [LARGE SCALE GENOMIC DNA]</scope>
    <source>
        <strain evidence="1 2">CBS 1483</strain>
    </source>
</reference>
<dbReference type="Proteomes" id="UP000501346">
    <property type="component" value="Chromosome ScIV"/>
</dbReference>
<dbReference type="PANTHER" id="PTHR28062:SF1">
    <property type="entry name" value="TRANSMEMBRANE PROTEIN"/>
    <property type="match status" value="1"/>
</dbReference>
<dbReference type="PANTHER" id="PTHR28062">
    <property type="entry name" value="K+-H+ EXCHANGE-LIKE PROTEIN"/>
    <property type="match status" value="1"/>
</dbReference>
<gene>
    <name evidence="1" type="ORF">GRS66_000565</name>
</gene>
<evidence type="ECO:0008006" key="3">
    <source>
        <dbReference type="Google" id="ProtNLM"/>
    </source>
</evidence>
<dbReference type="GO" id="GO:0006813">
    <property type="term" value="P:potassium ion transport"/>
    <property type="evidence" value="ECO:0007669"/>
    <property type="project" value="TreeGrafter"/>
</dbReference>
<name>A0A6C1DNA1_SACPS</name>
<accession>A0A6C1DNA1</accession>
<protein>
    <recommendedName>
        <fullName evidence="3">YDL183C-like protein</fullName>
    </recommendedName>
</protein>
<sequence length="320" mass="37047">MIRSIFIPPTSITATSRLFYGMRAYSTKLEKASLQKYLHDPVKVTVIPITDKESFIYYKHTDNLFNSQSRILKAEKWIVEKSAKLWRKLKKSPKSYNKKIVSMVQSLLNSTPWSENSLLTIPSESYILKRIKGEKDKTQEIRLTLKDYTVKAEQVDTQPLHVYYPPGISSPDECLRQMKKLYQEGLIYHKKWTLYCLLGLPLTIPLILIPLIPNVPGFYLSYRAYVNIKAYLGAKHLKSLLESSKQNLEFRELLGYTEVYKRGTSSRTQGNQKESKGAPELLLNKKTLPLILDFLEVHELESDLNKVILQESKSQEKNKI</sequence>
<proteinExistence type="predicted"/>